<dbReference type="GO" id="GO:0004622">
    <property type="term" value="F:phosphatidylcholine lysophospholipase activity"/>
    <property type="evidence" value="ECO:0007669"/>
    <property type="project" value="TreeGrafter"/>
</dbReference>
<dbReference type="InterPro" id="IPR051532">
    <property type="entry name" value="Ester_Hydrolysis_Enzymes"/>
</dbReference>
<proteinExistence type="predicted"/>
<dbReference type="AlphaFoldDB" id="A0A1M6WX19"/>
<dbReference type="STRING" id="1830138.SAMN05443507_13016"/>
<organism evidence="3 4">
    <name type="scientific">Alicyclobacillus tolerans</name>
    <dbReference type="NCBI Taxonomy" id="90970"/>
    <lineage>
        <taxon>Bacteria</taxon>
        <taxon>Bacillati</taxon>
        <taxon>Bacillota</taxon>
        <taxon>Bacilli</taxon>
        <taxon>Bacillales</taxon>
        <taxon>Alicyclobacillaceae</taxon>
        <taxon>Alicyclobacillus</taxon>
    </lineage>
</organism>
<name>A0A1M6WX19_9BACL</name>
<protein>
    <submittedName>
        <fullName evidence="3">Lysophospholipase L1</fullName>
    </submittedName>
</protein>
<reference evidence="4" key="1">
    <citation type="submission" date="2016-11" db="EMBL/GenBank/DDBJ databases">
        <authorList>
            <person name="Varghese N."/>
            <person name="Submissions S."/>
        </authorList>
    </citation>
    <scope>NUCLEOTIDE SEQUENCE [LARGE SCALE GENOMIC DNA]</scope>
    <source>
        <strain evidence="4">USBA-503</strain>
    </source>
</reference>
<feature type="compositionally biased region" description="Polar residues" evidence="1">
    <location>
        <begin position="227"/>
        <end position="236"/>
    </location>
</feature>
<dbReference type="SUPFAM" id="SSF52266">
    <property type="entry name" value="SGNH hydrolase"/>
    <property type="match status" value="1"/>
</dbReference>
<dbReference type="Proteomes" id="UP000184016">
    <property type="component" value="Unassembled WGS sequence"/>
</dbReference>
<evidence type="ECO:0000259" key="2">
    <source>
        <dbReference type="Pfam" id="PF13472"/>
    </source>
</evidence>
<feature type="compositionally biased region" description="Basic residues" evidence="1">
    <location>
        <begin position="244"/>
        <end position="256"/>
    </location>
</feature>
<evidence type="ECO:0000256" key="1">
    <source>
        <dbReference type="SAM" id="MobiDB-lite"/>
    </source>
</evidence>
<sequence length="256" mass="29077">MLYAALGDSITYGYSATNPNHNFVSLIHRKGFSPIQPNLFILARPGWTSKQLLKSILRTPEVIWDETRYVTLWIGGNDAIRAMPFVLSGDFAPLRRVAERLRANLSSMIQHIRRPKMQIYVANLYNPFPNSHLAEEAIHLLNDAIAGVARQEGVKLVDMYRSLHGRESLAIEGYRRGVLQDVRLRGNPIHPNDDGHRWIAETWLKAISPSRSLSASKRQKKQGRRLLSTQKSTHSLNIRIEKTQRKKAGSGKKLAR</sequence>
<dbReference type="CDD" id="cd00229">
    <property type="entry name" value="SGNH_hydrolase"/>
    <property type="match status" value="1"/>
</dbReference>
<dbReference type="InterPro" id="IPR013830">
    <property type="entry name" value="SGNH_hydro"/>
</dbReference>
<gene>
    <name evidence="3" type="ORF">SAMN05443507_13016</name>
</gene>
<dbReference type="InterPro" id="IPR036514">
    <property type="entry name" value="SGNH_hydro_sf"/>
</dbReference>
<dbReference type="Gene3D" id="3.40.50.1110">
    <property type="entry name" value="SGNH hydrolase"/>
    <property type="match status" value="1"/>
</dbReference>
<dbReference type="PANTHER" id="PTHR30383:SF5">
    <property type="entry name" value="SGNH HYDROLASE-TYPE ESTERASE DOMAIN-CONTAINING PROTEIN"/>
    <property type="match status" value="1"/>
</dbReference>
<feature type="domain" description="SGNH hydrolase-type esterase" evidence="2">
    <location>
        <begin position="5"/>
        <end position="197"/>
    </location>
</feature>
<dbReference type="EMBL" id="FRAF01000030">
    <property type="protein sequence ID" value="SHK98300.1"/>
    <property type="molecule type" value="Genomic_DNA"/>
</dbReference>
<feature type="region of interest" description="Disordered" evidence="1">
    <location>
        <begin position="211"/>
        <end position="256"/>
    </location>
</feature>
<dbReference type="Pfam" id="PF13472">
    <property type="entry name" value="Lipase_GDSL_2"/>
    <property type="match status" value="1"/>
</dbReference>
<dbReference type="PANTHER" id="PTHR30383">
    <property type="entry name" value="THIOESTERASE 1/PROTEASE 1/LYSOPHOSPHOLIPASE L1"/>
    <property type="match status" value="1"/>
</dbReference>
<keyword evidence="4" id="KW-1185">Reference proteome</keyword>
<accession>A0A1M6WX19</accession>
<evidence type="ECO:0000313" key="3">
    <source>
        <dbReference type="EMBL" id="SHK98300.1"/>
    </source>
</evidence>
<dbReference type="RefSeq" id="WP_072875162.1">
    <property type="nucleotide sequence ID" value="NZ_FRAF01000030.1"/>
</dbReference>
<evidence type="ECO:0000313" key="4">
    <source>
        <dbReference type="Proteomes" id="UP000184016"/>
    </source>
</evidence>